<dbReference type="InterPro" id="IPR027417">
    <property type="entry name" value="P-loop_NTPase"/>
</dbReference>
<evidence type="ECO:0000259" key="1">
    <source>
        <dbReference type="SMART" id="SM00382"/>
    </source>
</evidence>
<comment type="caution">
    <text evidence="2">The sequence shown here is derived from an EMBL/GenBank/DDBJ whole genome shotgun (WGS) entry which is preliminary data.</text>
</comment>
<dbReference type="InterPro" id="IPR011704">
    <property type="entry name" value="ATPase_dyneun-rel_AAA"/>
</dbReference>
<dbReference type="SUPFAM" id="SSF52540">
    <property type="entry name" value="P-loop containing nucleoside triphosphate hydrolases"/>
    <property type="match status" value="1"/>
</dbReference>
<feature type="domain" description="AAA+ ATPase" evidence="1">
    <location>
        <begin position="3"/>
        <end position="167"/>
    </location>
</feature>
<protein>
    <submittedName>
        <fullName evidence="2">AAA family ATPase</fullName>
    </submittedName>
</protein>
<dbReference type="Gene3D" id="3.40.50.300">
    <property type="entry name" value="P-loop containing nucleotide triphosphate hydrolases"/>
    <property type="match status" value="1"/>
</dbReference>
<dbReference type="SMART" id="SM00382">
    <property type="entry name" value="AAA"/>
    <property type="match status" value="1"/>
</dbReference>
<dbReference type="GO" id="GO:0005524">
    <property type="term" value="F:ATP binding"/>
    <property type="evidence" value="ECO:0007669"/>
    <property type="project" value="InterPro"/>
</dbReference>
<dbReference type="GO" id="GO:0016887">
    <property type="term" value="F:ATP hydrolysis activity"/>
    <property type="evidence" value="ECO:0007669"/>
    <property type="project" value="InterPro"/>
</dbReference>
<dbReference type="PANTHER" id="PTHR37291:SF1">
    <property type="entry name" value="TYPE IV METHYL-DIRECTED RESTRICTION ENZYME ECOKMCRB SUBUNIT"/>
    <property type="match status" value="1"/>
</dbReference>
<dbReference type="InterPro" id="IPR052934">
    <property type="entry name" value="Methyl-DNA_Rec/Restrict_Enz"/>
</dbReference>
<keyword evidence="3" id="KW-1185">Reference proteome</keyword>
<name>A0A4Z0PSV1_9BACT</name>
<reference evidence="2 3" key="1">
    <citation type="submission" date="2019-04" db="EMBL/GenBank/DDBJ databases">
        <authorList>
            <person name="Feng G."/>
            <person name="Zhang J."/>
            <person name="Zhu H."/>
        </authorList>
    </citation>
    <scope>NUCLEOTIDE SEQUENCE [LARGE SCALE GENOMIC DNA]</scope>
    <source>
        <strain evidence="2 3">JCM 31653</strain>
    </source>
</reference>
<dbReference type="PANTHER" id="PTHR37291">
    <property type="entry name" value="5-METHYLCYTOSINE-SPECIFIC RESTRICTION ENZYME B"/>
    <property type="match status" value="1"/>
</dbReference>
<dbReference type="EMBL" id="SRLC01000003">
    <property type="protein sequence ID" value="TGE20800.1"/>
    <property type="molecule type" value="Genomic_DNA"/>
</dbReference>
<dbReference type="CDD" id="cd00009">
    <property type="entry name" value="AAA"/>
    <property type="match status" value="1"/>
</dbReference>
<accession>A0A4Z0PSV1</accession>
<gene>
    <name evidence="2" type="ORF">E5K00_21160</name>
</gene>
<evidence type="ECO:0000313" key="3">
    <source>
        <dbReference type="Proteomes" id="UP000297549"/>
    </source>
</evidence>
<proteinExistence type="predicted"/>
<dbReference type="AlphaFoldDB" id="A0A4Z0PSV1"/>
<evidence type="ECO:0000313" key="2">
    <source>
        <dbReference type="EMBL" id="TGE20800.1"/>
    </source>
</evidence>
<organism evidence="2 3">
    <name type="scientific">Hymenobacter aquaticus</name>
    <dbReference type="NCBI Taxonomy" id="1867101"/>
    <lineage>
        <taxon>Bacteria</taxon>
        <taxon>Pseudomonadati</taxon>
        <taxon>Bacteroidota</taxon>
        <taxon>Cytophagia</taxon>
        <taxon>Cytophagales</taxon>
        <taxon>Hymenobacteraceae</taxon>
        <taxon>Hymenobacter</taxon>
    </lineage>
</organism>
<dbReference type="Pfam" id="PF07728">
    <property type="entry name" value="AAA_5"/>
    <property type="match status" value="1"/>
</dbReference>
<dbReference type="Proteomes" id="UP000297549">
    <property type="component" value="Unassembled WGS sequence"/>
</dbReference>
<sequence>MQRRRNLILQGPPGTGKTFLARRLAWLGLGRTDASRVELVQFHPSYSYEDFVQGFRPDGQGSFRLTAGVLLDICRKATQDPGQPYYLLIDEINRGNVSRIFGELLLLLEADKRGPQHAVRLPYSPAEAPRFFVPDNLFVIGTMNMADRSLAPLDYALRRRFAFLPMTPEFGPPLQDFLAAHHVPQAVISRLVSRLTELNQAITDDPELGPDFQLGHSYFCQPPTAAADAPAWLDSILTQEIAPLLDEYWLDQPAQAAAHRKKLLRK</sequence>
<dbReference type="InterPro" id="IPR003593">
    <property type="entry name" value="AAA+_ATPase"/>
</dbReference>
<dbReference type="OrthoDB" id="9781481at2"/>